<dbReference type="GO" id="GO:0036228">
    <property type="term" value="P:protein localization to nuclear inner membrane"/>
    <property type="evidence" value="ECO:0007669"/>
    <property type="project" value="TreeGrafter"/>
</dbReference>
<evidence type="ECO:0000259" key="5">
    <source>
        <dbReference type="Pfam" id="PF03177"/>
    </source>
</evidence>
<accession>A0A1X7UIB1</accession>
<evidence type="ECO:0000313" key="7">
    <source>
        <dbReference type="EnsemblMetazoa" id="Aqu2.1.27502_001"/>
    </source>
</evidence>
<evidence type="ECO:0000256" key="1">
    <source>
        <dbReference type="ARBA" id="ARBA00004123"/>
    </source>
</evidence>
<sequence>MSTAQGSNEALESAGGLVDKYQVSDQRFYDLSGLLRVTSDRLTNGSGQSDVDYPFLSSLFPSLDGMPLIGDVDHTPLPSELVQEFENMQCNSDMGLMPVIKRAWLTIDSTIYLWNYEDGKDLAYFDGLKEVILAVGLVVPKLGVFQEHIRYLLCLTTPTEIVILGVSFNETSTDPHNELHLLPEPLFCLPSDNVSMAAVLGTCTGRVFLAGKDGCLYEVVYQSKDGWFKKRCYKVNHSTSYLSYIVPSFLSFSDEDPLVQLVEDSSRNILYTRSQNGTIQVYDLNVDGMGLSYVASMSLDTIVRKCCNTMRIADKTLFNGIIHLSLIPLAESFTLHLLAITKSGVRLYFTTTPQGKTQRPSLLSLVHVRLPPGYSPSNAASKPGPTVHQGFYRRGCLLLASSQAEDRDIIWLVDPDLYPFQNSLVEAFVNYPLNGRTWCMAESIEPGELEAVQSLTTLPPAVVTQHTHPPRRFILLTTNGSYIIAKPRPVDQLQYILEQTRSGQGQALEEFFHLHGNMQASAMCLILATRPNKEVAHWATEAYFKHGGEPHFIFPTTLGPNGAGPSPNQFQQQPSSPFSSFVQAPPSLGGALGRPVIGPEVQLSGKHNGLILYLARLLRPLWNVSVTIEEKNEGSGDVKVMSHYDIMELAVLGEQLRELKAFLDNNIQFFTANDISSQKHSSPANIHQRMLYFMRPDGMPTDSPDNVQQSLLNKFRCKTRSIF</sequence>
<comment type="subcellular location">
    <subcellularLocation>
        <location evidence="1">Nucleus</location>
    </subcellularLocation>
</comment>
<dbReference type="GO" id="GO:0000972">
    <property type="term" value="P:transcription-dependent tethering of RNA polymerase II gene DNA at nuclear periphery"/>
    <property type="evidence" value="ECO:0007669"/>
    <property type="project" value="TreeGrafter"/>
</dbReference>
<feature type="domain" description="Nucleoporin Nup133/Nup155-like N-terminal" evidence="6">
    <location>
        <begin position="72"/>
        <end position="481"/>
    </location>
</feature>
<proteinExistence type="inferred from homology"/>
<dbReference type="InterPro" id="IPR004870">
    <property type="entry name" value="Nucleoporin_Nup155"/>
</dbReference>
<dbReference type="FunCoup" id="A0A1X7UIB1">
    <property type="interactions" value="861"/>
</dbReference>
<comment type="similarity">
    <text evidence="2">Belongs to the non-repetitive/WGA-negative nucleoporin family.</text>
</comment>
<dbReference type="InParanoid" id="A0A1X7UIB1"/>
<dbReference type="PANTHER" id="PTHR10350:SF6">
    <property type="entry name" value="NUCLEAR PORE COMPLEX PROTEIN NUP155"/>
    <property type="match status" value="1"/>
</dbReference>
<evidence type="ECO:0000259" key="6">
    <source>
        <dbReference type="Pfam" id="PF08801"/>
    </source>
</evidence>
<dbReference type="Pfam" id="PF08801">
    <property type="entry name" value="Nucleoporin_N"/>
    <property type="match status" value="1"/>
</dbReference>
<protein>
    <submittedName>
        <fullName evidence="7">Uncharacterized protein</fullName>
    </submittedName>
</protein>
<dbReference type="InterPro" id="IPR014908">
    <property type="entry name" value="Nucleoporin_Nup133/Nup155_N"/>
</dbReference>
<dbReference type="AlphaFoldDB" id="A0A1X7UIB1"/>
<keyword evidence="3" id="KW-0813">Transport</keyword>
<evidence type="ECO:0000256" key="4">
    <source>
        <dbReference type="ARBA" id="ARBA00023242"/>
    </source>
</evidence>
<evidence type="ECO:0000256" key="2">
    <source>
        <dbReference type="ARBA" id="ARBA00007373"/>
    </source>
</evidence>
<dbReference type="OrthoDB" id="338970at2759"/>
<dbReference type="GO" id="GO:0006606">
    <property type="term" value="P:protein import into nucleus"/>
    <property type="evidence" value="ECO:0007669"/>
    <property type="project" value="TreeGrafter"/>
</dbReference>
<dbReference type="GO" id="GO:0006405">
    <property type="term" value="P:RNA export from nucleus"/>
    <property type="evidence" value="ECO:0007669"/>
    <property type="project" value="TreeGrafter"/>
</dbReference>
<name>A0A1X7UIB1_AMPQE</name>
<evidence type="ECO:0000256" key="3">
    <source>
        <dbReference type="ARBA" id="ARBA00022448"/>
    </source>
</evidence>
<organism evidence="7">
    <name type="scientific">Amphimedon queenslandica</name>
    <name type="common">Sponge</name>
    <dbReference type="NCBI Taxonomy" id="400682"/>
    <lineage>
        <taxon>Eukaryota</taxon>
        <taxon>Metazoa</taxon>
        <taxon>Porifera</taxon>
        <taxon>Demospongiae</taxon>
        <taxon>Heteroscleromorpha</taxon>
        <taxon>Haplosclerida</taxon>
        <taxon>Niphatidae</taxon>
        <taxon>Amphimedon</taxon>
    </lineage>
</organism>
<dbReference type="Gene3D" id="1.20.58.1780">
    <property type="match status" value="1"/>
</dbReference>
<dbReference type="STRING" id="400682.A0A1X7UIB1"/>
<dbReference type="GO" id="GO:0017056">
    <property type="term" value="F:structural constituent of nuclear pore"/>
    <property type="evidence" value="ECO:0007669"/>
    <property type="project" value="InterPro"/>
</dbReference>
<dbReference type="Pfam" id="PF03177">
    <property type="entry name" value="Nucleoporin_C"/>
    <property type="match status" value="1"/>
</dbReference>
<feature type="domain" description="Nucleoporin Nup133/Nup155-like C-terminal" evidence="5">
    <location>
        <begin position="604"/>
        <end position="671"/>
    </location>
</feature>
<reference evidence="7" key="1">
    <citation type="submission" date="2017-05" db="UniProtKB">
        <authorList>
            <consortium name="EnsemblMetazoa"/>
        </authorList>
    </citation>
    <scope>IDENTIFICATION</scope>
</reference>
<keyword evidence="4" id="KW-0539">Nucleus</keyword>
<dbReference type="GO" id="GO:0044611">
    <property type="term" value="C:nuclear pore inner ring"/>
    <property type="evidence" value="ECO:0007669"/>
    <property type="project" value="TreeGrafter"/>
</dbReference>
<dbReference type="PANTHER" id="PTHR10350">
    <property type="entry name" value="NUCLEAR PORE COMPLEX PROTEIN NUP155"/>
    <property type="match status" value="1"/>
</dbReference>
<dbReference type="InterPro" id="IPR007187">
    <property type="entry name" value="Nucleoporin_Nup133/Nup155_C"/>
</dbReference>
<dbReference type="eggNOG" id="KOG1900">
    <property type="taxonomic scope" value="Eukaryota"/>
</dbReference>
<dbReference type="EnsemblMetazoa" id="Aqu2.1.27502_001">
    <property type="protein sequence ID" value="Aqu2.1.27502_001"/>
    <property type="gene ID" value="Aqu2.1.27502"/>
</dbReference>